<evidence type="ECO:0000313" key="2">
    <source>
        <dbReference type="EMBL" id="OGZ18625.1"/>
    </source>
</evidence>
<proteinExistence type="predicted"/>
<dbReference type="Pfam" id="PF07883">
    <property type="entry name" value="Cupin_2"/>
    <property type="match status" value="1"/>
</dbReference>
<dbReference type="AlphaFoldDB" id="A0A1G2DYL5"/>
<evidence type="ECO:0000259" key="1">
    <source>
        <dbReference type="Pfam" id="PF07883"/>
    </source>
</evidence>
<evidence type="ECO:0000313" key="3">
    <source>
        <dbReference type="Proteomes" id="UP000176755"/>
    </source>
</evidence>
<accession>A0A1G2DYL5</accession>
<dbReference type="Gene3D" id="2.60.120.10">
    <property type="entry name" value="Jelly Rolls"/>
    <property type="match status" value="1"/>
</dbReference>
<dbReference type="PANTHER" id="PTHR43346:SF1">
    <property type="entry name" value="QUERCETIN 2,3-DIOXYGENASE-RELATED"/>
    <property type="match status" value="1"/>
</dbReference>
<gene>
    <name evidence="2" type="ORF">A2175_02650</name>
</gene>
<dbReference type="PANTHER" id="PTHR43346">
    <property type="entry name" value="LIGAND BINDING DOMAIN PROTEIN, PUTATIVE (AFU_ORTHOLOGUE AFUA_6G14370)-RELATED"/>
    <property type="match status" value="1"/>
</dbReference>
<protein>
    <submittedName>
        <fullName evidence="2">Cupin</fullName>
    </submittedName>
</protein>
<dbReference type="EMBL" id="MHLY01000009">
    <property type="protein sequence ID" value="OGZ18625.1"/>
    <property type="molecule type" value="Genomic_DNA"/>
</dbReference>
<comment type="caution">
    <text evidence="2">The sequence shown here is derived from an EMBL/GenBank/DDBJ whole genome shotgun (WGS) entry which is preliminary data.</text>
</comment>
<dbReference type="STRING" id="1801663.A2175_02650"/>
<sequence>MKGYVTNIEKDSLENSNFRQVLYTAKNSQLVLMSLKPGEEIGMEMHTLDQFFRVEQGEGKAILDGVEHKIEDGSAIVIPAGTNHNIINTSSDKEMKLYTIYSPPEHKDGVVRATKEEAEANEEHFDGKATE</sequence>
<dbReference type="InterPro" id="IPR052538">
    <property type="entry name" value="Flavonoid_dioxygenase-like"/>
</dbReference>
<reference evidence="2 3" key="1">
    <citation type="journal article" date="2016" name="Nat. Commun.">
        <title>Thousands of microbial genomes shed light on interconnected biogeochemical processes in an aquifer system.</title>
        <authorList>
            <person name="Anantharaman K."/>
            <person name="Brown C.T."/>
            <person name="Hug L.A."/>
            <person name="Sharon I."/>
            <person name="Castelle C.J."/>
            <person name="Probst A.J."/>
            <person name="Thomas B.C."/>
            <person name="Singh A."/>
            <person name="Wilkins M.J."/>
            <person name="Karaoz U."/>
            <person name="Brodie E.L."/>
            <person name="Williams K.H."/>
            <person name="Hubbard S.S."/>
            <person name="Banfield J.F."/>
        </authorList>
    </citation>
    <scope>NUCLEOTIDE SEQUENCE [LARGE SCALE GENOMIC DNA]</scope>
</reference>
<dbReference type="InterPro" id="IPR011051">
    <property type="entry name" value="RmlC_Cupin_sf"/>
</dbReference>
<organism evidence="2 3">
    <name type="scientific">Candidatus Nealsonbacteria bacterium RBG_13_42_11</name>
    <dbReference type="NCBI Taxonomy" id="1801663"/>
    <lineage>
        <taxon>Bacteria</taxon>
        <taxon>Candidatus Nealsoniibacteriota</taxon>
    </lineage>
</organism>
<dbReference type="InterPro" id="IPR014710">
    <property type="entry name" value="RmlC-like_jellyroll"/>
</dbReference>
<dbReference type="Proteomes" id="UP000176755">
    <property type="component" value="Unassembled WGS sequence"/>
</dbReference>
<feature type="domain" description="Cupin type-2" evidence="1">
    <location>
        <begin position="32"/>
        <end position="101"/>
    </location>
</feature>
<dbReference type="CDD" id="cd02223">
    <property type="entry name" value="cupin_Bh2720-like"/>
    <property type="match status" value="1"/>
</dbReference>
<dbReference type="SUPFAM" id="SSF51182">
    <property type="entry name" value="RmlC-like cupins"/>
    <property type="match status" value="1"/>
</dbReference>
<dbReference type="InterPro" id="IPR013096">
    <property type="entry name" value="Cupin_2"/>
</dbReference>
<name>A0A1G2DYL5_9BACT</name>